<evidence type="ECO:0000256" key="1">
    <source>
        <dbReference type="ARBA" id="ARBA00023125"/>
    </source>
</evidence>
<dbReference type="Gene3D" id="1.10.1660.10">
    <property type="match status" value="1"/>
</dbReference>
<protein>
    <submittedName>
        <fullName evidence="3">MerR family transcriptional regulator</fullName>
    </submittedName>
</protein>
<dbReference type="AlphaFoldDB" id="A0A095SJN7"/>
<dbReference type="Proteomes" id="UP000029444">
    <property type="component" value="Unassembled WGS sequence"/>
</dbReference>
<dbReference type="GO" id="GO:0003700">
    <property type="term" value="F:DNA-binding transcription factor activity"/>
    <property type="evidence" value="ECO:0007669"/>
    <property type="project" value="InterPro"/>
</dbReference>
<accession>A0A095SJN7</accession>
<dbReference type="PANTHER" id="PTHR30204:SF92">
    <property type="entry name" value="HTH-TYPE TRANSCRIPTIONAL REGULATOR ZNTR"/>
    <property type="match status" value="1"/>
</dbReference>
<dbReference type="STRING" id="1177154.Y5S_02163"/>
<keyword evidence="4" id="KW-1185">Reference proteome</keyword>
<dbReference type="EMBL" id="ARXV01000007">
    <property type="protein sequence ID" value="KGD64797.1"/>
    <property type="molecule type" value="Genomic_DNA"/>
</dbReference>
<evidence type="ECO:0000313" key="3">
    <source>
        <dbReference type="EMBL" id="KGD64797.1"/>
    </source>
</evidence>
<name>A0A095SJN7_9GAMM</name>
<dbReference type="InterPro" id="IPR047057">
    <property type="entry name" value="MerR_fam"/>
</dbReference>
<evidence type="ECO:0000313" key="4">
    <source>
        <dbReference type="Proteomes" id="UP000029444"/>
    </source>
</evidence>
<proteinExistence type="predicted"/>
<feature type="domain" description="HTH merR-type" evidence="2">
    <location>
        <begin position="17"/>
        <end position="86"/>
    </location>
</feature>
<sequence length="156" mass="17820">KELFRDSQAPEGNMSTLFSIGALSRDTGCKIETIRYYEKIGLMPEPARSEGGQRRYHQKHRERLQFIRHGRELGFTLDDIRELLALSASHQHADSIARRHRDAVQAQIRSLTALRDELDRMIKECAHGHEGECRVIEVLNDHGQCQHDHNVTGGKG</sequence>
<comment type="caution">
    <text evidence="3">The sequence shown here is derived from an EMBL/GenBank/DDBJ whole genome shotgun (WGS) entry which is preliminary data.</text>
</comment>
<dbReference type="PANTHER" id="PTHR30204">
    <property type="entry name" value="REDOX-CYCLING DRUG-SENSING TRANSCRIPTIONAL ACTIVATOR SOXR"/>
    <property type="match status" value="1"/>
</dbReference>
<dbReference type="CDD" id="cd04785">
    <property type="entry name" value="HTH_CadR-PbrR-like"/>
    <property type="match status" value="1"/>
</dbReference>
<gene>
    <name evidence="3" type="ORF">Y5S_02163</name>
</gene>
<dbReference type="GO" id="GO:0003677">
    <property type="term" value="F:DNA binding"/>
    <property type="evidence" value="ECO:0007669"/>
    <property type="project" value="UniProtKB-KW"/>
</dbReference>
<reference evidence="3 4" key="1">
    <citation type="submission" date="2012-09" db="EMBL/GenBank/DDBJ databases">
        <title>Genome Sequence of alkane-degrading Bacterium Alcanivorax sp. 19-m-6.</title>
        <authorList>
            <person name="Lai Q."/>
            <person name="Shao Z."/>
        </authorList>
    </citation>
    <scope>NUCLEOTIDE SEQUENCE [LARGE SCALE GENOMIC DNA]</scope>
    <source>
        <strain evidence="3 4">19-m-6</strain>
    </source>
</reference>
<dbReference type="Pfam" id="PF13411">
    <property type="entry name" value="MerR_1"/>
    <property type="match status" value="1"/>
</dbReference>
<evidence type="ECO:0000259" key="2">
    <source>
        <dbReference type="PROSITE" id="PS50937"/>
    </source>
</evidence>
<dbReference type="PROSITE" id="PS50937">
    <property type="entry name" value="HTH_MERR_2"/>
    <property type="match status" value="1"/>
</dbReference>
<dbReference type="InterPro" id="IPR009061">
    <property type="entry name" value="DNA-bd_dom_put_sf"/>
</dbReference>
<dbReference type="eggNOG" id="COG0789">
    <property type="taxonomic scope" value="Bacteria"/>
</dbReference>
<dbReference type="SMART" id="SM00422">
    <property type="entry name" value="HTH_MERR"/>
    <property type="match status" value="1"/>
</dbReference>
<keyword evidence="1" id="KW-0238">DNA-binding</keyword>
<dbReference type="InterPro" id="IPR000551">
    <property type="entry name" value="MerR-type_HTH_dom"/>
</dbReference>
<organism evidence="3 4">
    <name type="scientific">Alcanivorax nanhaiticus</name>
    <dbReference type="NCBI Taxonomy" id="1177154"/>
    <lineage>
        <taxon>Bacteria</taxon>
        <taxon>Pseudomonadati</taxon>
        <taxon>Pseudomonadota</taxon>
        <taxon>Gammaproteobacteria</taxon>
        <taxon>Oceanospirillales</taxon>
        <taxon>Alcanivoracaceae</taxon>
        <taxon>Alcanivorax</taxon>
    </lineage>
</organism>
<dbReference type="SUPFAM" id="SSF46955">
    <property type="entry name" value="Putative DNA-binding domain"/>
    <property type="match status" value="1"/>
</dbReference>
<dbReference type="PROSITE" id="PS00552">
    <property type="entry name" value="HTH_MERR_1"/>
    <property type="match status" value="1"/>
</dbReference>
<dbReference type="PRINTS" id="PR00040">
    <property type="entry name" value="HTHMERR"/>
</dbReference>
<feature type="non-terminal residue" evidence="3">
    <location>
        <position position="1"/>
    </location>
</feature>
<dbReference type="PATRIC" id="fig|1177154.3.peg.2203"/>